<keyword evidence="1" id="KW-0732">Signal</keyword>
<organism evidence="2 3">
    <name type="scientific">Pseudomonas poae</name>
    <dbReference type="NCBI Taxonomy" id="200451"/>
    <lineage>
        <taxon>Bacteria</taxon>
        <taxon>Pseudomonadati</taxon>
        <taxon>Pseudomonadota</taxon>
        <taxon>Gammaproteobacteria</taxon>
        <taxon>Pseudomonadales</taxon>
        <taxon>Pseudomonadaceae</taxon>
        <taxon>Pseudomonas</taxon>
    </lineage>
</organism>
<feature type="chain" id="PRO_5015436606" description="DUF2782 domain-containing protein" evidence="1">
    <location>
        <begin position="23"/>
        <end position="96"/>
    </location>
</feature>
<evidence type="ECO:0000313" key="2">
    <source>
        <dbReference type="EMBL" id="PRC11912.1"/>
    </source>
</evidence>
<evidence type="ECO:0000256" key="1">
    <source>
        <dbReference type="SAM" id="SignalP"/>
    </source>
</evidence>
<sequence length="96" mass="10753">MRTFNRLLFTGLIALAPMAAMAADSAPSGDPEVTIRTEGDKTIQEYRQNGFLYAIKVTPKGAPPYFLVRADGTDANFIRSDQPDMLIPSWKIFEWK</sequence>
<reference evidence="2 3" key="1">
    <citation type="submission" date="2017-09" db="EMBL/GenBank/DDBJ databases">
        <title>Genomic, metabolic, and phenotypic characteristics of bacterial isolates from the natural microbiome of the model nematode Caenorhabditis elegans.</title>
        <authorList>
            <person name="Zimmermann J."/>
            <person name="Obeng N."/>
            <person name="Yang W."/>
            <person name="Obeng O."/>
            <person name="Kissoyan K."/>
            <person name="Pees B."/>
            <person name="Dirksen P."/>
            <person name="Hoppner M."/>
            <person name="Franke A."/>
            <person name="Rosenstiel P."/>
            <person name="Leippe M."/>
            <person name="Dierking K."/>
            <person name="Kaleta C."/>
            <person name="Schulenburg H."/>
        </authorList>
    </citation>
    <scope>NUCLEOTIDE SEQUENCE [LARGE SCALE GENOMIC DNA]</scope>
    <source>
        <strain evidence="2 3">MYb117</strain>
    </source>
</reference>
<comment type="caution">
    <text evidence="2">The sequence shown here is derived from an EMBL/GenBank/DDBJ whole genome shotgun (WGS) entry which is preliminary data.</text>
</comment>
<keyword evidence="3" id="KW-1185">Reference proteome</keyword>
<dbReference type="AlphaFoldDB" id="A0A2S9EAI5"/>
<gene>
    <name evidence="2" type="ORF">CQZ99_24070</name>
</gene>
<evidence type="ECO:0000313" key="3">
    <source>
        <dbReference type="Proteomes" id="UP000238045"/>
    </source>
</evidence>
<dbReference type="RefSeq" id="WP_105699047.1">
    <property type="nucleotide sequence ID" value="NZ_CP159260.1"/>
</dbReference>
<proteinExistence type="predicted"/>
<feature type="signal peptide" evidence="1">
    <location>
        <begin position="1"/>
        <end position="22"/>
    </location>
</feature>
<dbReference type="Pfam" id="PF11191">
    <property type="entry name" value="DUF2782"/>
    <property type="match status" value="1"/>
</dbReference>
<dbReference type="Gene3D" id="2.20.130.30">
    <property type="entry name" value="Protein of unknown function DUF2782"/>
    <property type="match status" value="1"/>
</dbReference>
<dbReference type="EMBL" id="PCQL01000035">
    <property type="protein sequence ID" value="PRC11912.1"/>
    <property type="molecule type" value="Genomic_DNA"/>
</dbReference>
<name>A0A2S9EAI5_9PSED</name>
<dbReference type="InterPro" id="IPR021357">
    <property type="entry name" value="DUF2782"/>
</dbReference>
<dbReference type="Proteomes" id="UP000238045">
    <property type="component" value="Unassembled WGS sequence"/>
</dbReference>
<protein>
    <recommendedName>
        <fullName evidence="4">DUF2782 domain-containing protein</fullName>
    </recommendedName>
</protein>
<evidence type="ECO:0008006" key="4">
    <source>
        <dbReference type="Google" id="ProtNLM"/>
    </source>
</evidence>
<dbReference type="STRING" id="1282356.H045_21465"/>
<accession>A0A2S9EAI5</accession>